<dbReference type="Proteomes" id="UP000756346">
    <property type="component" value="Unassembled WGS sequence"/>
</dbReference>
<dbReference type="PROSITE" id="PS50290">
    <property type="entry name" value="PI3_4_KINASE_3"/>
    <property type="match status" value="1"/>
</dbReference>
<comment type="subcellular location">
    <subcellularLocation>
        <location evidence="7">Cell membrane</location>
        <topology evidence="7">Peripheral membrane protein</topology>
    </subcellularLocation>
    <subcellularLocation>
        <location evidence="7">Vacuole membrane</location>
        <topology evidence="7">Peripheral membrane protein</topology>
    </subcellularLocation>
</comment>
<dbReference type="GO" id="GO:0000329">
    <property type="term" value="C:fungal-type vacuole membrane"/>
    <property type="evidence" value="ECO:0007669"/>
    <property type="project" value="TreeGrafter"/>
</dbReference>
<evidence type="ECO:0000259" key="9">
    <source>
        <dbReference type="PROSITE" id="PS50290"/>
    </source>
</evidence>
<accession>A0A9P9BN60</accession>
<keyword evidence="3 7" id="KW-0547">Nucleotide-binding</keyword>
<reference evidence="10" key="1">
    <citation type="journal article" date="2021" name="Nat. Commun.">
        <title>Genetic determinants of endophytism in the Arabidopsis root mycobiome.</title>
        <authorList>
            <person name="Mesny F."/>
            <person name="Miyauchi S."/>
            <person name="Thiergart T."/>
            <person name="Pickel B."/>
            <person name="Atanasova L."/>
            <person name="Karlsson M."/>
            <person name="Huettel B."/>
            <person name="Barry K.W."/>
            <person name="Haridas S."/>
            <person name="Chen C."/>
            <person name="Bauer D."/>
            <person name="Andreopoulos W."/>
            <person name="Pangilinan J."/>
            <person name="LaButti K."/>
            <person name="Riley R."/>
            <person name="Lipzen A."/>
            <person name="Clum A."/>
            <person name="Drula E."/>
            <person name="Henrissat B."/>
            <person name="Kohler A."/>
            <person name="Grigoriev I.V."/>
            <person name="Martin F.M."/>
            <person name="Hacquard S."/>
        </authorList>
    </citation>
    <scope>NUCLEOTIDE SEQUENCE</scope>
    <source>
        <strain evidence="10">MPI-CAGE-CH-0230</strain>
    </source>
</reference>
<evidence type="ECO:0000256" key="1">
    <source>
        <dbReference type="ARBA" id="ARBA00022475"/>
    </source>
</evidence>
<feature type="domain" description="PI3K/PI4K catalytic" evidence="9">
    <location>
        <begin position="159"/>
        <end position="576"/>
    </location>
</feature>
<sequence>MPRPATTGYERLAQAEEFSDDSDDDVLAQSYTSLQPQSGPRFAPITQPRAHSGMTSPRANTKYRSRPPRGRANSGVDLKAINARLERWADEIASKFKRGKGKTTPGEEQRPEIVYSVFHAPEGVRPATFESLAAMPPPAMSKAEFDEVVKSVQTAIDQGMHPSMITQGSSGSYFARNTEGKIVGVFKPKDEEPYAAGNPKWNKWIHRNLFPCFFGRACLIPNLSYVSEAAAYTLDCQLRTHIVPYTDVIHLSSKSFHYPYWDRRAFYRKKKPYPAKAGSFQVFLKGFKDANVFLRENPWPDQYWSGFRSTDTHRNKRRRWADNCRPRSRAAGESADSDDEDSPEQRPLGPDNFRWTETLKQSFREELEKLVILDYIMRNTDRGLDNWMVKVDWESQAVSIASEPPQFNLETTNEEEEEEDGDRPNRPVTVPNRDASPRAGAYRAQKPMNATGTGSGPEPSIHLGAIDNSLSWPWKHPDAWRSFPFGWLFLPVDLIGRPFSQKTRDHFLPLLTSSQWWSETQLALRKVFQMDPDFEEKMFSRQIAVMKGQAWNVVETLKTPDHGPLELTRRAKVCVWDDLVEVPVAVPMRVTSEERRQKNEVDHRASHEEEIDIGAANSTAEQSTSADLLGMASPLPHPGRFELTSPRATSPEANEDSRATPNGTRQNPFEDANAAGPRRSRPGAEQQVSRTSYHGPSRSSLNMYSPQTERRFSFATGRRRNSGSIAQHLFGDYDDDDLEGDLGYAAAEGMDGIRRKVIVERLETVKARNPVFTWC</sequence>
<keyword evidence="2 7" id="KW-0808">Transferase</keyword>
<organism evidence="10 11">
    <name type="scientific">Microdochium trichocladiopsis</name>
    <dbReference type="NCBI Taxonomy" id="1682393"/>
    <lineage>
        <taxon>Eukaryota</taxon>
        <taxon>Fungi</taxon>
        <taxon>Dikarya</taxon>
        <taxon>Ascomycota</taxon>
        <taxon>Pezizomycotina</taxon>
        <taxon>Sordariomycetes</taxon>
        <taxon>Xylariomycetidae</taxon>
        <taxon>Xylariales</taxon>
        <taxon>Microdochiaceae</taxon>
        <taxon>Microdochium</taxon>
    </lineage>
</organism>
<evidence type="ECO:0000313" key="11">
    <source>
        <dbReference type="Proteomes" id="UP000756346"/>
    </source>
</evidence>
<dbReference type="GO" id="GO:0007030">
    <property type="term" value="P:Golgi organization"/>
    <property type="evidence" value="ECO:0007669"/>
    <property type="project" value="TreeGrafter"/>
</dbReference>
<feature type="region of interest" description="Disordered" evidence="8">
    <location>
        <begin position="318"/>
        <end position="354"/>
    </location>
</feature>
<dbReference type="GO" id="GO:0005524">
    <property type="term" value="F:ATP binding"/>
    <property type="evidence" value="ECO:0007669"/>
    <property type="project" value="UniProtKB-UniRule"/>
</dbReference>
<dbReference type="GO" id="GO:0007032">
    <property type="term" value="P:endosome organization"/>
    <property type="evidence" value="ECO:0007669"/>
    <property type="project" value="TreeGrafter"/>
</dbReference>
<dbReference type="GO" id="GO:0005768">
    <property type="term" value="C:endosome"/>
    <property type="evidence" value="ECO:0007669"/>
    <property type="project" value="UniProtKB-UniRule"/>
</dbReference>
<keyword evidence="1 7" id="KW-1003">Cell membrane</keyword>
<keyword evidence="5 7" id="KW-0067">ATP-binding</keyword>
<evidence type="ECO:0000256" key="5">
    <source>
        <dbReference type="ARBA" id="ARBA00022840"/>
    </source>
</evidence>
<evidence type="ECO:0000256" key="7">
    <source>
        <dbReference type="RuleBase" id="RU367084"/>
    </source>
</evidence>
<feature type="compositionally biased region" description="Acidic residues" evidence="8">
    <location>
        <begin position="17"/>
        <end position="26"/>
    </location>
</feature>
<dbReference type="GO" id="GO:0005886">
    <property type="term" value="C:plasma membrane"/>
    <property type="evidence" value="ECO:0007669"/>
    <property type="project" value="UniProtKB-SubCell"/>
</dbReference>
<keyword evidence="11" id="KW-1185">Reference proteome</keyword>
<dbReference type="PANTHER" id="PTHR12865:SF1">
    <property type="entry name" value="PHOSPHATIDYLINOSITOL 4-KINASE TYPE 2"/>
    <property type="match status" value="1"/>
</dbReference>
<dbReference type="OrthoDB" id="3349449at2759"/>
<dbReference type="GO" id="GO:0005802">
    <property type="term" value="C:trans-Golgi network"/>
    <property type="evidence" value="ECO:0007669"/>
    <property type="project" value="TreeGrafter"/>
</dbReference>
<dbReference type="Pfam" id="PF00454">
    <property type="entry name" value="PI3_PI4_kinase"/>
    <property type="match status" value="1"/>
</dbReference>
<protein>
    <recommendedName>
        <fullName evidence="7">Phosphatidylinositol 4-kinase</fullName>
        <ecNumber evidence="7">2.7.1.67</ecNumber>
    </recommendedName>
</protein>
<comment type="similarity">
    <text evidence="7">Belongs to the PI3/PI4-kinase family.</text>
</comment>
<feature type="compositionally biased region" description="Polar residues" evidence="8">
    <location>
        <begin position="616"/>
        <end position="626"/>
    </location>
</feature>
<dbReference type="GeneID" id="70183438"/>
<feature type="region of interest" description="Disordered" evidence="8">
    <location>
        <begin position="591"/>
        <end position="706"/>
    </location>
</feature>
<feature type="compositionally biased region" description="Polar residues" evidence="8">
    <location>
        <begin position="686"/>
        <end position="706"/>
    </location>
</feature>
<dbReference type="InterPro" id="IPR000403">
    <property type="entry name" value="PI3/4_kinase_cat_dom"/>
</dbReference>
<dbReference type="GO" id="GO:0046854">
    <property type="term" value="P:phosphatidylinositol phosphate biosynthetic process"/>
    <property type="evidence" value="ECO:0007669"/>
    <property type="project" value="UniProtKB-UniRule"/>
</dbReference>
<feature type="compositionally biased region" description="Acidic residues" evidence="8">
    <location>
        <begin position="412"/>
        <end position="421"/>
    </location>
</feature>
<evidence type="ECO:0000256" key="8">
    <source>
        <dbReference type="SAM" id="MobiDB-lite"/>
    </source>
</evidence>
<keyword evidence="6" id="KW-0472">Membrane</keyword>
<dbReference type="GO" id="GO:0004430">
    <property type="term" value="F:1-phosphatidylinositol 4-kinase activity"/>
    <property type="evidence" value="ECO:0007669"/>
    <property type="project" value="UniProtKB-UniRule"/>
</dbReference>
<name>A0A9P9BN60_9PEZI</name>
<feature type="region of interest" description="Disordered" evidence="8">
    <location>
        <begin position="401"/>
        <end position="460"/>
    </location>
</feature>
<gene>
    <name evidence="10" type="ORF">B0I36DRAFT_322801</name>
</gene>
<evidence type="ECO:0000256" key="3">
    <source>
        <dbReference type="ARBA" id="ARBA00022741"/>
    </source>
</evidence>
<feature type="region of interest" description="Disordered" evidence="8">
    <location>
        <begin position="1"/>
        <end position="75"/>
    </location>
</feature>
<feature type="compositionally biased region" description="Basic and acidic residues" evidence="8">
    <location>
        <begin position="591"/>
        <end position="608"/>
    </location>
</feature>
<feature type="compositionally biased region" description="Polar residues" evidence="8">
    <location>
        <begin position="29"/>
        <end position="38"/>
    </location>
</feature>
<dbReference type="InterPro" id="IPR039756">
    <property type="entry name" value="Lsb6/PI4K2"/>
</dbReference>
<evidence type="ECO:0000256" key="2">
    <source>
        <dbReference type="ARBA" id="ARBA00022679"/>
    </source>
</evidence>
<comment type="caution">
    <text evidence="10">The sequence shown here is derived from an EMBL/GenBank/DDBJ whole genome shotgun (WGS) entry which is preliminary data.</text>
</comment>
<proteinExistence type="inferred from homology"/>
<keyword evidence="4 7" id="KW-0418">Kinase</keyword>
<evidence type="ECO:0000256" key="4">
    <source>
        <dbReference type="ARBA" id="ARBA00022777"/>
    </source>
</evidence>
<evidence type="ECO:0000313" key="10">
    <source>
        <dbReference type="EMBL" id="KAH7030931.1"/>
    </source>
</evidence>
<dbReference type="PANTHER" id="PTHR12865">
    <property type="entry name" value="PHOSPHATIDYLINOSITOL 4-KINASE TYPE-II"/>
    <property type="match status" value="1"/>
</dbReference>
<dbReference type="RefSeq" id="XP_046012611.1">
    <property type="nucleotide sequence ID" value="XM_046153892.1"/>
</dbReference>
<dbReference type="InterPro" id="IPR018936">
    <property type="entry name" value="PI3/4_kinase_CS"/>
</dbReference>
<dbReference type="EMBL" id="JAGTJQ010000005">
    <property type="protein sequence ID" value="KAH7030931.1"/>
    <property type="molecule type" value="Genomic_DNA"/>
</dbReference>
<comment type="cofactor">
    <cofactor evidence="7">
        <name>Mg(2+)</name>
        <dbReference type="ChEBI" id="CHEBI:18420"/>
    </cofactor>
    <cofactor evidence="7">
        <name>Mn(2+)</name>
        <dbReference type="ChEBI" id="CHEBI:29035"/>
    </cofactor>
</comment>
<dbReference type="PROSITE" id="PS00916">
    <property type="entry name" value="PI3_4_KINASE_2"/>
    <property type="match status" value="1"/>
</dbReference>
<comment type="catalytic activity">
    <reaction evidence="7">
        <text>a 1,2-diacyl-sn-glycero-3-phospho-(1D-myo-inositol) + ATP = a 1,2-diacyl-sn-glycero-3-phospho-(1D-myo-inositol 4-phosphate) + ADP + H(+)</text>
        <dbReference type="Rhea" id="RHEA:19877"/>
        <dbReference type="ChEBI" id="CHEBI:15378"/>
        <dbReference type="ChEBI" id="CHEBI:30616"/>
        <dbReference type="ChEBI" id="CHEBI:57880"/>
        <dbReference type="ChEBI" id="CHEBI:58178"/>
        <dbReference type="ChEBI" id="CHEBI:456216"/>
        <dbReference type="EC" id="2.7.1.67"/>
    </reaction>
</comment>
<evidence type="ECO:0000256" key="6">
    <source>
        <dbReference type="ARBA" id="ARBA00023136"/>
    </source>
</evidence>
<dbReference type="AlphaFoldDB" id="A0A9P9BN60"/>
<dbReference type="EC" id="2.7.1.67" evidence="7"/>